<accession>A0ABZ2LVN2</accession>
<name>A0ABZ2LVN2_9BACT</name>
<protein>
    <submittedName>
        <fullName evidence="1">Uncharacterized protein</fullName>
    </submittedName>
</protein>
<sequence>MSTHLRWLKGGEADVTRVTGDAVVLRSTIPSPPGSRIDGALTAGGDASVTIRVKIHASKRQDDGSFVLEGRLIDVTREIRERLVALAGG</sequence>
<evidence type="ECO:0000313" key="2">
    <source>
        <dbReference type="Proteomes" id="UP001370348"/>
    </source>
</evidence>
<evidence type="ECO:0000313" key="1">
    <source>
        <dbReference type="EMBL" id="WXB13679.1"/>
    </source>
</evidence>
<proteinExistence type="predicted"/>
<gene>
    <name evidence="1" type="ORF">LZC94_38320</name>
</gene>
<dbReference type="Proteomes" id="UP001370348">
    <property type="component" value="Chromosome"/>
</dbReference>
<dbReference type="EMBL" id="CP089984">
    <property type="protein sequence ID" value="WXB13679.1"/>
    <property type="molecule type" value="Genomic_DNA"/>
</dbReference>
<organism evidence="1 2">
    <name type="scientific">Pendulispora albinea</name>
    <dbReference type="NCBI Taxonomy" id="2741071"/>
    <lineage>
        <taxon>Bacteria</taxon>
        <taxon>Pseudomonadati</taxon>
        <taxon>Myxococcota</taxon>
        <taxon>Myxococcia</taxon>
        <taxon>Myxococcales</taxon>
        <taxon>Sorangiineae</taxon>
        <taxon>Pendulisporaceae</taxon>
        <taxon>Pendulispora</taxon>
    </lineage>
</organism>
<dbReference type="RefSeq" id="WP_394823292.1">
    <property type="nucleotide sequence ID" value="NZ_CP089984.1"/>
</dbReference>
<keyword evidence="2" id="KW-1185">Reference proteome</keyword>
<reference evidence="1 2" key="1">
    <citation type="submission" date="2021-12" db="EMBL/GenBank/DDBJ databases">
        <title>Discovery of the Pendulisporaceae a myxobacterial family with distinct sporulation behavior and unique specialized metabolism.</title>
        <authorList>
            <person name="Garcia R."/>
            <person name="Popoff A."/>
            <person name="Bader C.D."/>
            <person name="Loehr J."/>
            <person name="Walesch S."/>
            <person name="Walt C."/>
            <person name="Boldt J."/>
            <person name="Bunk B."/>
            <person name="Haeckl F.J.F.P.J."/>
            <person name="Gunesch A.P."/>
            <person name="Birkelbach J."/>
            <person name="Nuebel U."/>
            <person name="Pietschmann T."/>
            <person name="Bach T."/>
            <person name="Mueller R."/>
        </authorList>
    </citation>
    <scope>NUCLEOTIDE SEQUENCE [LARGE SCALE GENOMIC DNA]</scope>
    <source>
        <strain evidence="1 2">MSr11954</strain>
    </source>
</reference>